<proteinExistence type="predicted"/>
<sequence length="361" mass="37544">MSARGLLLLPGGFALLAGLNAALPLLGLPAPVRADGVAEVHGILLTLGFVGTVVALERAVAAGRTLGYLAPAALGAGAVLLVLPVGQQIANTALLIGTAALVVLYVPLWRRNTDIAVLIQAGGAVLAVGAALLWSAHLAVPVLLPWLSGFLILTIAGERLELTRIVNSDFRTEAMLAGIAGAYLTAALAALLWPGLGYRLLGLTLLAMIGWLAWHDVARRTVRGTGLPRYMAVCLLTGYAWLLVPAGAWVLIGQVPDGRGYDAVVHAVMLGFVMSMIMAHAPVILPAVLRRPLPYTPMMYGPVVLLHVSLLLRIAVGDAGDSQAAVQWGGVLNIVAVLAFVVVAVVSVSRRTIREAEKVAA</sequence>
<dbReference type="AlphaFoldDB" id="A0A6N4USU5"/>
<evidence type="ECO:0000313" key="2">
    <source>
        <dbReference type="EMBL" id="BBX26737.1"/>
    </source>
</evidence>
<dbReference type="KEGG" id="malv:MALV_18620"/>
<accession>A0A6N4USU5</accession>
<feature type="transmembrane region" description="Helical" evidence="1">
    <location>
        <begin position="65"/>
        <end position="83"/>
    </location>
</feature>
<evidence type="ECO:0000256" key="1">
    <source>
        <dbReference type="SAM" id="Phobius"/>
    </source>
</evidence>
<keyword evidence="3" id="KW-1185">Reference proteome</keyword>
<organism evidence="2 3">
    <name type="scientific">Mycolicibacterium alvei</name>
    <dbReference type="NCBI Taxonomy" id="67081"/>
    <lineage>
        <taxon>Bacteria</taxon>
        <taxon>Bacillati</taxon>
        <taxon>Actinomycetota</taxon>
        <taxon>Actinomycetes</taxon>
        <taxon>Mycobacteriales</taxon>
        <taxon>Mycobacteriaceae</taxon>
        <taxon>Mycolicibacterium</taxon>
    </lineage>
</organism>
<dbReference type="RefSeq" id="WP_163663314.1">
    <property type="nucleotide sequence ID" value="NZ_AP022565.1"/>
</dbReference>
<feature type="transmembrane region" description="Helical" evidence="1">
    <location>
        <begin position="200"/>
        <end position="218"/>
    </location>
</feature>
<keyword evidence="1" id="KW-0472">Membrane</keyword>
<feature type="transmembrane region" description="Helical" evidence="1">
    <location>
        <begin position="115"/>
        <end position="137"/>
    </location>
</feature>
<reference evidence="2 3" key="1">
    <citation type="journal article" date="2019" name="Emerg. Microbes Infect.">
        <title>Comprehensive subspecies identification of 175 nontuberculous mycobacteria species based on 7547 genomic profiles.</title>
        <authorList>
            <person name="Matsumoto Y."/>
            <person name="Kinjo T."/>
            <person name="Motooka D."/>
            <person name="Nabeya D."/>
            <person name="Jung N."/>
            <person name="Uechi K."/>
            <person name="Horii T."/>
            <person name="Iida T."/>
            <person name="Fujita J."/>
            <person name="Nakamura S."/>
        </authorList>
    </citation>
    <scope>NUCLEOTIDE SEQUENCE [LARGE SCALE GENOMIC DNA]</scope>
    <source>
        <strain evidence="2 3">JCM 12272</strain>
    </source>
</reference>
<feature type="transmembrane region" description="Helical" evidence="1">
    <location>
        <begin position="89"/>
        <end position="108"/>
    </location>
</feature>
<dbReference type="EMBL" id="AP022565">
    <property type="protein sequence ID" value="BBX26737.1"/>
    <property type="molecule type" value="Genomic_DNA"/>
</dbReference>
<feature type="transmembrane region" description="Helical" evidence="1">
    <location>
        <begin position="328"/>
        <end position="348"/>
    </location>
</feature>
<feature type="transmembrane region" description="Helical" evidence="1">
    <location>
        <begin position="297"/>
        <end position="316"/>
    </location>
</feature>
<dbReference type="Proteomes" id="UP000466906">
    <property type="component" value="Chromosome"/>
</dbReference>
<keyword evidence="1" id="KW-1133">Transmembrane helix</keyword>
<feature type="transmembrane region" description="Helical" evidence="1">
    <location>
        <begin position="143"/>
        <end position="162"/>
    </location>
</feature>
<feature type="transmembrane region" description="Helical" evidence="1">
    <location>
        <begin position="37"/>
        <end position="56"/>
    </location>
</feature>
<protein>
    <submittedName>
        <fullName evidence="2">Uncharacterized protein</fullName>
    </submittedName>
</protein>
<gene>
    <name evidence="2" type="ORF">MALV_18620</name>
</gene>
<name>A0A6N4USU5_9MYCO</name>
<keyword evidence="1" id="KW-0812">Transmembrane</keyword>
<evidence type="ECO:0000313" key="3">
    <source>
        <dbReference type="Proteomes" id="UP000466906"/>
    </source>
</evidence>
<feature type="transmembrane region" description="Helical" evidence="1">
    <location>
        <begin position="174"/>
        <end position="194"/>
    </location>
</feature>
<feature type="transmembrane region" description="Helical" evidence="1">
    <location>
        <begin position="230"/>
        <end position="252"/>
    </location>
</feature>
<feature type="transmembrane region" description="Helical" evidence="1">
    <location>
        <begin position="264"/>
        <end position="285"/>
    </location>
</feature>